<protein>
    <submittedName>
        <fullName evidence="2">Lipase</fullName>
    </submittedName>
</protein>
<proteinExistence type="predicted"/>
<dbReference type="KEGG" id="pbk:Back11_35500"/>
<dbReference type="Pfam" id="PF01764">
    <property type="entry name" value="Lipase_3"/>
    <property type="match status" value="1"/>
</dbReference>
<accession>A0A3G9J1G0</accession>
<dbReference type="Gene3D" id="3.40.50.1820">
    <property type="entry name" value="alpha/beta hydrolase"/>
    <property type="match status" value="1"/>
</dbReference>
<dbReference type="CDD" id="cd00519">
    <property type="entry name" value="Lipase_3"/>
    <property type="match status" value="1"/>
</dbReference>
<dbReference type="AlphaFoldDB" id="A0A3G9J1G0"/>
<dbReference type="EMBL" id="AP019308">
    <property type="protein sequence ID" value="BBH22205.1"/>
    <property type="molecule type" value="Genomic_DNA"/>
</dbReference>
<keyword evidence="3" id="KW-1185">Reference proteome</keyword>
<dbReference type="RefSeq" id="WP_125659913.1">
    <property type="nucleotide sequence ID" value="NZ_AP019308.1"/>
</dbReference>
<dbReference type="InterPro" id="IPR051218">
    <property type="entry name" value="Sec_MonoDiacylglyc_Lipase"/>
</dbReference>
<sequence>MNGSKLDNQSAIFLAAVCGQTYNQFASLQQSFLVPYGYQVVGSFQASAFSINEQPFGFVIESERAAILAFRGTSTATDWVTDMMAQQITFTPVKNSGLTHRGFTEIYMSARDRVFKLLDKLPNNKPLFITGHSLGGALAILATLDITVNRNFNQIITYTYGSPRVGDPAFVQYYNASVPTSIRVQNEYDIVPHLPPLVFKAPKTDKTFYYMHVKAEEKRSFRNGSIGGNHIISSYFADLARESPIFAETICSQPLGWCPELQ</sequence>
<dbReference type="PANTHER" id="PTHR45856:SF24">
    <property type="entry name" value="FUNGAL LIPASE-LIKE DOMAIN-CONTAINING PROTEIN"/>
    <property type="match status" value="1"/>
</dbReference>
<evidence type="ECO:0000313" key="2">
    <source>
        <dbReference type="EMBL" id="BBH22205.1"/>
    </source>
</evidence>
<evidence type="ECO:0000259" key="1">
    <source>
        <dbReference type="Pfam" id="PF01764"/>
    </source>
</evidence>
<organism evidence="2 3">
    <name type="scientific">Paenibacillus baekrokdamisoli</name>
    <dbReference type="NCBI Taxonomy" id="1712516"/>
    <lineage>
        <taxon>Bacteria</taxon>
        <taxon>Bacillati</taxon>
        <taxon>Bacillota</taxon>
        <taxon>Bacilli</taxon>
        <taxon>Bacillales</taxon>
        <taxon>Paenibacillaceae</taxon>
        <taxon>Paenibacillus</taxon>
    </lineage>
</organism>
<dbReference type="InterPro" id="IPR002921">
    <property type="entry name" value="Fungal_lipase-type"/>
</dbReference>
<evidence type="ECO:0000313" key="3">
    <source>
        <dbReference type="Proteomes" id="UP000275368"/>
    </source>
</evidence>
<dbReference type="GO" id="GO:0006629">
    <property type="term" value="P:lipid metabolic process"/>
    <property type="evidence" value="ECO:0007669"/>
    <property type="project" value="InterPro"/>
</dbReference>
<dbReference type="PANTHER" id="PTHR45856">
    <property type="entry name" value="ALPHA/BETA-HYDROLASES SUPERFAMILY PROTEIN"/>
    <property type="match status" value="1"/>
</dbReference>
<gene>
    <name evidence="2" type="ORF">Back11_35500</name>
</gene>
<feature type="domain" description="Fungal lipase-type" evidence="1">
    <location>
        <begin position="68"/>
        <end position="198"/>
    </location>
</feature>
<dbReference type="SUPFAM" id="SSF53474">
    <property type="entry name" value="alpha/beta-Hydrolases"/>
    <property type="match status" value="1"/>
</dbReference>
<name>A0A3G9J1G0_9BACL</name>
<dbReference type="InterPro" id="IPR029058">
    <property type="entry name" value="AB_hydrolase_fold"/>
</dbReference>
<reference evidence="2 3" key="1">
    <citation type="submission" date="2018-11" db="EMBL/GenBank/DDBJ databases">
        <title>Complete genome sequence of Paenibacillus baekrokdamisoli strain KCTC 33723.</title>
        <authorList>
            <person name="Kang S.W."/>
            <person name="Lee K.C."/>
            <person name="Kim K.K."/>
            <person name="Kim J.S."/>
            <person name="Kim D.S."/>
            <person name="Ko S.H."/>
            <person name="Yang S.H."/>
            <person name="Lee J.S."/>
        </authorList>
    </citation>
    <scope>NUCLEOTIDE SEQUENCE [LARGE SCALE GENOMIC DNA]</scope>
    <source>
        <strain evidence="2 3">KCTC 33723</strain>
    </source>
</reference>
<dbReference type="Proteomes" id="UP000275368">
    <property type="component" value="Chromosome"/>
</dbReference>
<dbReference type="OrthoDB" id="5522031at2"/>